<dbReference type="SUPFAM" id="SSF48452">
    <property type="entry name" value="TPR-like"/>
    <property type="match status" value="1"/>
</dbReference>
<sequence length="509" mass="55784">MMRRAQSPTLLRCLLLAALFTGAGPALSAAEDMPASAPERAAASADAIRSEAVRLLEQERPDAAYRLLKPLHDRDEGDIGTAFLLGQAAMLSNRPAEAVTIYQAILARDPNLPRVRLELGRAYAAREAKKHSSMPCSQQSTAGRRRQHPAMIESIPSQKRWNVRLSGGYLYDSNVNAGPMNGSVLMFGLPFLLSRDSLKRSDSGYTFSLGASHPSPLDGSRALQTDVQYTRTDYTTLDQFNSDIFSLSAGPTWRQGGNIYSLPLLFENVLIGQQRFSTAVGIAPQVLLPVTGRLFLNAAMTGQAKDYHVSEGVRDGTLWPPTTLTEHLPAGHVPPRRGKNAEEYIDNRSDGLSLAFHAALPAGFSSPCTGATKTRYAAQEQASIPDAGIRSTADGESGEGIQKHGQHHRFGRDWLHLQPQRLEPDALRVQAQSDQRPDLGNFLKPRRPITPAIAPKQKGRRIAPPALAENTVKQKLRSACRPRCSWPSPRRRKLPMHCARPRHHRSPGP</sequence>
<feature type="compositionally biased region" description="Basic residues" evidence="1">
    <location>
        <begin position="489"/>
        <end position="509"/>
    </location>
</feature>
<evidence type="ECO:0000313" key="4">
    <source>
        <dbReference type="EMBL" id="MBK8524094.1"/>
    </source>
</evidence>
<dbReference type="InterPro" id="IPR011990">
    <property type="entry name" value="TPR-like_helical_dom_sf"/>
</dbReference>
<evidence type="ECO:0000313" key="5">
    <source>
        <dbReference type="Proteomes" id="UP000886689"/>
    </source>
</evidence>
<gene>
    <name evidence="4" type="ORF">IPL58_08145</name>
</gene>
<accession>A0A9D7K2B6</accession>
<comment type="caution">
    <text evidence="4">The sequence shown here is derived from an EMBL/GenBank/DDBJ whole genome shotgun (WGS) entry which is preliminary data.</text>
</comment>
<dbReference type="Pfam" id="PF14559">
    <property type="entry name" value="TPR_19"/>
    <property type="match status" value="1"/>
</dbReference>
<dbReference type="Gene3D" id="1.25.40.10">
    <property type="entry name" value="Tetratricopeptide repeat domain"/>
    <property type="match status" value="1"/>
</dbReference>
<feature type="region of interest" description="Disordered" evidence="1">
    <location>
        <begin position="388"/>
        <end position="408"/>
    </location>
</feature>
<feature type="signal peptide" evidence="2">
    <location>
        <begin position="1"/>
        <end position="28"/>
    </location>
</feature>
<proteinExistence type="predicted"/>
<keyword evidence="2" id="KW-0732">Signal</keyword>
<evidence type="ECO:0000256" key="2">
    <source>
        <dbReference type="SAM" id="SignalP"/>
    </source>
</evidence>
<dbReference type="InterPro" id="IPR007655">
    <property type="entry name" value="Slam_C"/>
</dbReference>
<dbReference type="Proteomes" id="UP000886689">
    <property type="component" value="Unassembled WGS sequence"/>
</dbReference>
<dbReference type="EMBL" id="JADJUC010000006">
    <property type="protein sequence ID" value="MBK8524094.1"/>
    <property type="molecule type" value="Genomic_DNA"/>
</dbReference>
<protein>
    <submittedName>
        <fullName evidence="4">Tetratricopeptide repeat protein</fullName>
    </submittedName>
</protein>
<evidence type="ECO:0000259" key="3">
    <source>
        <dbReference type="Pfam" id="PF04575"/>
    </source>
</evidence>
<feature type="region of interest" description="Disordered" evidence="1">
    <location>
        <begin position="480"/>
        <end position="509"/>
    </location>
</feature>
<dbReference type="Pfam" id="PF04575">
    <property type="entry name" value="SlipAM"/>
    <property type="match status" value="1"/>
</dbReference>
<reference evidence="4" key="1">
    <citation type="submission" date="2020-10" db="EMBL/GenBank/DDBJ databases">
        <title>Connecting structure to function with the recovery of over 1000 high-quality activated sludge metagenome-assembled genomes encoding full-length rRNA genes using long-read sequencing.</title>
        <authorList>
            <person name="Singleton C.M."/>
            <person name="Petriglieri F."/>
            <person name="Kristensen J.M."/>
            <person name="Kirkegaard R.H."/>
            <person name="Michaelsen T.Y."/>
            <person name="Andersen M.H."/>
            <person name="Karst S.M."/>
            <person name="Dueholm M.S."/>
            <person name="Nielsen P.H."/>
            <person name="Albertsen M."/>
        </authorList>
    </citation>
    <scope>NUCLEOTIDE SEQUENCE</scope>
    <source>
        <strain evidence="4">Hirt_18-Q3-R61-65_BATAC.395</strain>
    </source>
</reference>
<feature type="region of interest" description="Disordered" evidence="1">
    <location>
        <begin position="128"/>
        <end position="148"/>
    </location>
</feature>
<name>A0A9D7K2B6_9PROT</name>
<feature type="chain" id="PRO_5038526944" evidence="2">
    <location>
        <begin position="29"/>
        <end position="509"/>
    </location>
</feature>
<organism evidence="4 5">
    <name type="scientific">Candidatus Proximibacter danicus</name>
    <dbReference type="NCBI Taxonomy" id="2954365"/>
    <lineage>
        <taxon>Bacteria</taxon>
        <taxon>Pseudomonadati</taxon>
        <taxon>Pseudomonadota</taxon>
        <taxon>Betaproteobacteria</taxon>
        <taxon>Candidatus Proximibacter</taxon>
    </lineage>
</organism>
<evidence type="ECO:0000256" key="1">
    <source>
        <dbReference type="SAM" id="MobiDB-lite"/>
    </source>
</evidence>
<dbReference type="AlphaFoldDB" id="A0A9D7K2B6"/>
<feature type="domain" description="Surface lipoprotein assembly modifier C-terminal" evidence="3">
    <location>
        <begin position="161"/>
        <end position="308"/>
    </location>
</feature>